<dbReference type="Proteomes" id="UP000000365">
    <property type="component" value="Chromosome"/>
</dbReference>
<dbReference type="KEGG" id="mla:Mlab_1718"/>
<organism evidence="3 4">
    <name type="scientific">Methanocorpusculum labreanum (strain ATCC 43576 / DSM 4855 / Z)</name>
    <dbReference type="NCBI Taxonomy" id="410358"/>
    <lineage>
        <taxon>Archaea</taxon>
        <taxon>Methanobacteriati</taxon>
        <taxon>Methanobacteriota</taxon>
        <taxon>Stenosarchaea group</taxon>
        <taxon>Methanomicrobia</taxon>
        <taxon>Methanomicrobiales</taxon>
        <taxon>Methanocorpusculaceae</taxon>
        <taxon>Methanocorpusculum</taxon>
    </lineage>
</organism>
<feature type="region of interest" description="Disordered" evidence="1">
    <location>
        <begin position="900"/>
        <end position="934"/>
    </location>
</feature>
<reference evidence="3 4" key="1">
    <citation type="journal article" date="2009" name="Stand. Genomic Sci.">
        <title>Complete genome sequence of Methanocorpusculum labreanum type strain Z.</title>
        <authorList>
            <person name="Anderson I.J."/>
            <person name="Sieprawska-Lupa M."/>
            <person name="Goltsman E."/>
            <person name="Lapidus A."/>
            <person name="Copeland A."/>
            <person name="Glavina Del Rio T."/>
            <person name="Tice H."/>
            <person name="Dalin E."/>
            <person name="Barry K."/>
            <person name="Pitluck S."/>
            <person name="Hauser L."/>
            <person name="Land M."/>
            <person name="Lucas S."/>
            <person name="Richardson P."/>
            <person name="Whitman W.B."/>
            <person name="Kyrpides N.C."/>
        </authorList>
    </citation>
    <scope>NUCLEOTIDE SEQUENCE [LARGE SCALE GENOMIC DNA]</scope>
    <source>
        <strain evidence="4">ATCC 43576 / DSM 4855 / Z</strain>
    </source>
</reference>
<evidence type="ECO:0000256" key="2">
    <source>
        <dbReference type="SAM" id="Phobius"/>
    </source>
</evidence>
<evidence type="ECO:0000313" key="3">
    <source>
        <dbReference type="EMBL" id="ABN07879.1"/>
    </source>
</evidence>
<name>A2SU73_METLZ</name>
<evidence type="ECO:0008006" key="5">
    <source>
        <dbReference type="Google" id="ProtNLM"/>
    </source>
</evidence>
<keyword evidence="2" id="KW-1133">Transmembrane helix</keyword>
<gene>
    <name evidence="3" type="ordered locus">Mlab_1718</name>
</gene>
<evidence type="ECO:0000256" key="1">
    <source>
        <dbReference type="SAM" id="MobiDB-lite"/>
    </source>
</evidence>
<proteinExistence type="predicted"/>
<dbReference type="HOGENOM" id="CLU_306673_0_0_2"/>
<dbReference type="EMBL" id="CP000559">
    <property type="protein sequence ID" value="ABN07879.1"/>
    <property type="molecule type" value="Genomic_DNA"/>
</dbReference>
<dbReference type="NCBIfam" id="TIGR04213">
    <property type="entry name" value="PGF_pre_PGF"/>
    <property type="match status" value="1"/>
</dbReference>
<keyword evidence="2" id="KW-0812">Transmembrane</keyword>
<keyword evidence="4" id="KW-1185">Reference proteome</keyword>
<evidence type="ECO:0000313" key="4">
    <source>
        <dbReference type="Proteomes" id="UP000000365"/>
    </source>
</evidence>
<feature type="compositionally biased region" description="Polar residues" evidence="1">
    <location>
        <begin position="924"/>
        <end position="934"/>
    </location>
</feature>
<feature type="compositionally biased region" description="Low complexity" evidence="1">
    <location>
        <begin position="905"/>
        <end position="917"/>
    </location>
</feature>
<keyword evidence="2" id="KW-0472">Membrane</keyword>
<dbReference type="eggNOG" id="arCOG02547">
    <property type="taxonomic scope" value="Archaea"/>
</dbReference>
<dbReference type="InterPro" id="IPR026453">
    <property type="entry name" value="PGF_pre_PGF"/>
</dbReference>
<protein>
    <recommendedName>
        <fullName evidence="5">PGF-pre-PGF domain-containing protein</fullName>
    </recommendedName>
</protein>
<feature type="transmembrane region" description="Helical" evidence="2">
    <location>
        <begin position="943"/>
        <end position="963"/>
    </location>
</feature>
<accession>A2SU73</accession>
<dbReference type="AlphaFoldDB" id="A2SU73"/>
<sequence length="965" mass="104665">MKTRDVRSSPIIKFIESGILIKSNRTNYQVRSSAYPIYRWVLLLLCVGLLVGTVSADTTTSVEISRIAADGTTVLANETVTYEWMKDNLPIAGDGITHYGHQGPVFEEASGYYDDPWDPQEIINTDDAGALRGTSVLDLASLVGGIPENSTVKIIATDGLSRTFSSGYLISPTTKMGPLVLVWEVNGVNVSAAGSSGDASDGMRIYFFADDGVFGNYDMFQTMPESDRYNYSSIYPSTRGLSVRSVDRIMIYTEETAYTPSEPAALIISGPKILTSDVEGTYTFQHPNASHINVNFGDGTTIVYTAVGGNVTAYHAFSADEQTGFVIRGSVLNSEGTVITTESFPVTVHPEKSLPVSPVMNDTSIGITSGGNATEIRQIIIDLSDIETGSIPIILAEDTSQTASGDPTYATLPQNNGILSVLRINLTNAANPDDLNYTAVFQILLNKTAVNSLTGSDPTRVAAYRNTQNDLGWVQVPLKTEYNQTADTVLEYAYDVETPGFSYFTFAAEATSSPIYSIPSTPNPTPTIVPTLTRTPTPTPTISVTALEVNLYASDKSTLLQTKKYTLEEIISLGNIGDGVTHIYLQGPVFAGDEDESKYWDPSESINVLEKDMGAVRGTTIKMLAAPVGGIPEGSSVQIVSTDGWRKTFSSSYIINPPSRMGPMFLAWEKNGIKVSEGYDEGMRLLWWPDTSVNPWGNNIFGVADMKETMYESEWYYYQGKYPTTTGISGQKVNKINIYIGGQITPTRTPTPTPTPTPTQNISKGVINASGIFTTNTTTGITTITFPQNTTGNVTIQIGSIGDVELPKNLGSYYGIYDVHTPENAGRIEICFAVPLTDIPSNKTTEDIIVLHYKNETWYQLHVENLTVNQGMITFSVKTNSTSPFVIAYRTEGLSFPFEEEEEITPTSTTTTIPTEQTGKKTETLSTNTPAETNTPVSSPLDFSFIGMIIGLIITAGIIAVILKK</sequence>